<comment type="caution">
    <text evidence="1">The sequence shown here is derived from an EMBL/GenBank/DDBJ whole genome shotgun (WGS) entry which is preliminary data.</text>
</comment>
<name>A0A370KB51_9GAMM</name>
<evidence type="ECO:0008006" key="3">
    <source>
        <dbReference type="Google" id="ProtNLM"/>
    </source>
</evidence>
<evidence type="ECO:0000313" key="2">
    <source>
        <dbReference type="Proteomes" id="UP000254711"/>
    </source>
</evidence>
<gene>
    <name evidence="1" type="ORF">DVT68_10325</name>
</gene>
<proteinExistence type="predicted"/>
<accession>A0A370KB51</accession>
<dbReference type="Proteomes" id="UP000254711">
    <property type="component" value="Unassembled WGS sequence"/>
</dbReference>
<sequence length="143" mass="15590">MQHIPLALGQASTGGDVPSHPLPVYPPTLVTARLPPQEIRARLMVDEQGKVAEVRIDGEPQADAQRRLFAAAVREAALQWIFMPLRTSRWAADAAGNAHDVDSGPQPFSVGYLFRFAWRDGRPLVEALPLAHDGVPELGHSDD</sequence>
<reference evidence="1 2" key="1">
    <citation type="submission" date="2018-07" db="EMBL/GenBank/DDBJ databases">
        <title>Dyella solisilvae sp. nov., isolated from the pine and broad-leaved mixed forest soil.</title>
        <authorList>
            <person name="Gao Z."/>
            <person name="Qiu L."/>
        </authorList>
    </citation>
    <scope>NUCLEOTIDE SEQUENCE [LARGE SCALE GENOMIC DNA]</scope>
    <source>
        <strain evidence="1 2">DHG54</strain>
    </source>
</reference>
<dbReference type="AlphaFoldDB" id="A0A370KB51"/>
<evidence type="ECO:0000313" key="1">
    <source>
        <dbReference type="EMBL" id="RDI99250.1"/>
    </source>
</evidence>
<dbReference type="OrthoDB" id="5953911at2"/>
<dbReference type="Gene3D" id="3.30.2420.10">
    <property type="entry name" value="TonB"/>
    <property type="match status" value="1"/>
</dbReference>
<keyword evidence="2" id="KW-1185">Reference proteome</keyword>
<protein>
    <recommendedName>
        <fullName evidence="3">TonB C-terminal domain-containing protein</fullName>
    </recommendedName>
</protein>
<organism evidence="1 2">
    <name type="scientific">Dyella solisilvae</name>
    <dbReference type="NCBI Taxonomy" id="1920168"/>
    <lineage>
        <taxon>Bacteria</taxon>
        <taxon>Pseudomonadati</taxon>
        <taxon>Pseudomonadota</taxon>
        <taxon>Gammaproteobacteria</taxon>
        <taxon>Lysobacterales</taxon>
        <taxon>Rhodanobacteraceae</taxon>
        <taxon>Dyella</taxon>
    </lineage>
</organism>
<dbReference type="EMBL" id="QQSY01000002">
    <property type="protein sequence ID" value="RDI99250.1"/>
    <property type="molecule type" value="Genomic_DNA"/>
</dbReference>